<name>A0ABS4BID3_9HYPH</name>
<dbReference type="Pfam" id="PF05199">
    <property type="entry name" value="GMC_oxred_C"/>
    <property type="match status" value="1"/>
</dbReference>
<dbReference type="InterPro" id="IPR036188">
    <property type="entry name" value="FAD/NAD-bd_sf"/>
</dbReference>
<evidence type="ECO:0000313" key="7">
    <source>
        <dbReference type="Proteomes" id="UP000678276"/>
    </source>
</evidence>
<reference evidence="6 7" key="1">
    <citation type="submission" date="2021-04" db="EMBL/GenBank/DDBJ databases">
        <title>Whole genome sequence of Jiella sp. KSK16Y-1.</title>
        <authorList>
            <person name="Tuo L."/>
        </authorList>
    </citation>
    <scope>NUCLEOTIDE SEQUENCE [LARGE SCALE GENOMIC DNA]</scope>
    <source>
        <strain evidence="6 7">KSK16Y-1</strain>
    </source>
</reference>
<dbReference type="GO" id="GO:0008812">
    <property type="term" value="F:choline dehydrogenase activity"/>
    <property type="evidence" value="ECO:0007669"/>
    <property type="project" value="UniProtKB-EC"/>
</dbReference>
<comment type="cofactor">
    <cofactor evidence="1">
        <name>FAD</name>
        <dbReference type="ChEBI" id="CHEBI:57692"/>
    </cofactor>
</comment>
<feature type="domain" description="Glucose-methanol-choline oxidoreductase N-terminal" evidence="5">
    <location>
        <begin position="254"/>
        <end position="268"/>
    </location>
</feature>
<dbReference type="InterPro" id="IPR012132">
    <property type="entry name" value="GMC_OxRdtase"/>
</dbReference>
<dbReference type="PANTHER" id="PTHR11552">
    <property type="entry name" value="GLUCOSE-METHANOL-CHOLINE GMC OXIDOREDUCTASE"/>
    <property type="match status" value="1"/>
</dbReference>
<dbReference type="Gene3D" id="3.30.560.10">
    <property type="entry name" value="Glucose Oxidase, domain 3"/>
    <property type="match status" value="1"/>
</dbReference>
<gene>
    <name evidence="6" type="ORF">J6595_09430</name>
</gene>
<keyword evidence="3" id="KW-0285">Flavoprotein</keyword>
<evidence type="ECO:0000256" key="3">
    <source>
        <dbReference type="ARBA" id="ARBA00022630"/>
    </source>
</evidence>
<dbReference type="InterPro" id="IPR000172">
    <property type="entry name" value="GMC_OxRdtase_N"/>
</dbReference>
<keyword evidence="7" id="KW-1185">Reference proteome</keyword>
<dbReference type="PIRSF" id="PIRSF000137">
    <property type="entry name" value="Alcohol_oxidase"/>
    <property type="match status" value="1"/>
</dbReference>
<evidence type="ECO:0000256" key="1">
    <source>
        <dbReference type="ARBA" id="ARBA00001974"/>
    </source>
</evidence>
<proteinExistence type="inferred from homology"/>
<dbReference type="Pfam" id="PF00732">
    <property type="entry name" value="GMC_oxred_N"/>
    <property type="match status" value="1"/>
</dbReference>
<sequence>MHSFDFIVVGAGSAGCVLANRLSEDGTHSVLLIEAGGSDRHPVFSIPLLAGAAYFWKSSNWNYATTPQKGLDGRSVVWPRGKLLGGCSSINGMMYMRGTRADYDVWRQMGLAGWGYDDVLPYFIRAENNPERPDDPFHGVGGPLHVEKAKAANPLYQAFLEAGYDEGFRRNDDFNGARQEGLGRYDFNIAGGRRVSSATAYLRPAEGRRNLTVWTKTMARRVLLKDGRAVGLDVVRKGMPQTVTAKREIVLSCGAINSPALLQLSGIGAPEMLKNAGVEPLFDVPEVGRNLQDHMGVYLKYAANQPITLYSLFRPDRAAASLFRAYVFGSGPATAVPLEAGGFLKTRPTLDEPDIHVTFVPGLNLETTRAGQGRHGYIVSYYQLRPESRGQVTITSPDPSVAPLMDPAYLSAEHDRQVMRDGLKLVRRIAENPRLSRYKASAISPVEADLASDDAIDAWVRQNGGTVFHPTGTCRMGADGGAVVDAELKVRGIAGLRVADASIMPAIVSGNTSAPTMMIAEKAADMMLGRPAPARQIEATSSPAAAVPGQA</sequence>
<dbReference type="InterPro" id="IPR007867">
    <property type="entry name" value="GMC_OxRtase_C"/>
</dbReference>
<dbReference type="EC" id="1.1.99.1" evidence="6"/>
<organism evidence="6 7">
    <name type="scientific">Jiella mangrovi</name>
    <dbReference type="NCBI Taxonomy" id="2821407"/>
    <lineage>
        <taxon>Bacteria</taxon>
        <taxon>Pseudomonadati</taxon>
        <taxon>Pseudomonadota</taxon>
        <taxon>Alphaproteobacteria</taxon>
        <taxon>Hyphomicrobiales</taxon>
        <taxon>Aurantimonadaceae</taxon>
        <taxon>Jiella</taxon>
    </lineage>
</organism>
<dbReference type="RefSeq" id="WP_209594225.1">
    <property type="nucleotide sequence ID" value="NZ_JAGJCF010000005.1"/>
</dbReference>
<dbReference type="EMBL" id="JAGJCF010000005">
    <property type="protein sequence ID" value="MBP0615799.1"/>
    <property type="molecule type" value="Genomic_DNA"/>
</dbReference>
<accession>A0ABS4BID3</accession>
<dbReference type="NCBIfam" id="NF002550">
    <property type="entry name" value="PRK02106.1"/>
    <property type="match status" value="1"/>
</dbReference>
<keyword evidence="4" id="KW-0274">FAD</keyword>
<dbReference type="Proteomes" id="UP000678276">
    <property type="component" value="Unassembled WGS sequence"/>
</dbReference>
<keyword evidence="6" id="KW-0560">Oxidoreductase</keyword>
<dbReference type="SUPFAM" id="SSF54373">
    <property type="entry name" value="FAD-linked reductases, C-terminal domain"/>
    <property type="match status" value="1"/>
</dbReference>
<dbReference type="PROSITE" id="PS00624">
    <property type="entry name" value="GMC_OXRED_2"/>
    <property type="match status" value="1"/>
</dbReference>
<comment type="similarity">
    <text evidence="2">Belongs to the GMC oxidoreductase family.</text>
</comment>
<dbReference type="SUPFAM" id="SSF51905">
    <property type="entry name" value="FAD/NAD(P)-binding domain"/>
    <property type="match status" value="1"/>
</dbReference>
<evidence type="ECO:0000256" key="2">
    <source>
        <dbReference type="ARBA" id="ARBA00010790"/>
    </source>
</evidence>
<dbReference type="Gene3D" id="3.50.50.60">
    <property type="entry name" value="FAD/NAD(P)-binding domain"/>
    <property type="match status" value="1"/>
</dbReference>
<comment type="caution">
    <text evidence="6">The sequence shown here is derived from an EMBL/GenBank/DDBJ whole genome shotgun (WGS) entry which is preliminary data.</text>
</comment>
<dbReference type="PANTHER" id="PTHR11552:SF147">
    <property type="entry name" value="CHOLINE DEHYDROGENASE, MITOCHONDRIAL"/>
    <property type="match status" value="1"/>
</dbReference>
<protein>
    <submittedName>
        <fullName evidence="6">Choline dehydrogenase</fullName>
        <ecNumber evidence="6">1.1.99.1</ecNumber>
    </submittedName>
</protein>
<evidence type="ECO:0000313" key="6">
    <source>
        <dbReference type="EMBL" id="MBP0615799.1"/>
    </source>
</evidence>
<evidence type="ECO:0000259" key="5">
    <source>
        <dbReference type="PROSITE" id="PS00624"/>
    </source>
</evidence>
<evidence type="ECO:0000256" key="4">
    <source>
        <dbReference type="ARBA" id="ARBA00022827"/>
    </source>
</evidence>